<dbReference type="Proteomes" id="UP000275267">
    <property type="component" value="Unassembled WGS sequence"/>
</dbReference>
<feature type="domain" description="PCI" evidence="2">
    <location>
        <begin position="782"/>
        <end position="955"/>
    </location>
</feature>
<dbReference type="PANTHER" id="PTHR12436:SF4">
    <property type="entry name" value="LEUKOCYTE RECEPTOR CLUSTER MEMBER 8"/>
    <property type="match status" value="1"/>
</dbReference>
<feature type="region of interest" description="Disordered" evidence="1">
    <location>
        <begin position="232"/>
        <end position="260"/>
    </location>
</feature>
<keyword evidence="4" id="KW-1185">Reference proteome</keyword>
<dbReference type="EMBL" id="PQIB02000004">
    <property type="protein sequence ID" value="RLN23751.1"/>
    <property type="molecule type" value="Genomic_DNA"/>
</dbReference>
<evidence type="ECO:0000256" key="1">
    <source>
        <dbReference type="SAM" id="MobiDB-lite"/>
    </source>
</evidence>
<feature type="region of interest" description="Disordered" evidence="1">
    <location>
        <begin position="629"/>
        <end position="663"/>
    </location>
</feature>
<comment type="caution">
    <text evidence="3">The sequence shown here is derived from an EMBL/GenBank/DDBJ whole genome shotgun (WGS) entry which is preliminary data.</text>
</comment>
<dbReference type="PROSITE" id="PS50250">
    <property type="entry name" value="PCI"/>
    <property type="match status" value="1"/>
</dbReference>
<dbReference type="Pfam" id="PF03399">
    <property type="entry name" value="SAC3_GANP"/>
    <property type="match status" value="1"/>
</dbReference>
<feature type="compositionally biased region" description="Polar residues" evidence="1">
    <location>
        <begin position="581"/>
        <end position="591"/>
    </location>
</feature>
<dbReference type="AlphaFoldDB" id="A0A3L6SM92"/>
<feature type="compositionally biased region" description="Basic and acidic residues" evidence="1">
    <location>
        <begin position="531"/>
        <end position="552"/>
    </location>
</feature>
<feature type="region of interest" description="Disordered" evidence="1">
    <location>
        <begin position="506"/>
        <end position="564"/>
    </location>
</feature>
<sequence length="1112" mass="122017">MASWSYGQELGAAGPHSWSPSTGTSLNYLMDSINQNALYYDPQRDVSVSGAIQSVTNCEPHAVQSANSYVPCSTSVQHDYNAAQYPNYYYNNYLQAENDPSVQQGVGQHPGASYQSLTSFQNSGSYVGPTSNTYYNSGTHQTAPGYATSNYYYHQYNAWGDGSSVNNHAQSYQSYTPDSNVAQSSSSLPASSVHYQQQYNQWPYYYDQSAQTSGGLAVAGSTASVTKAATVGPDYVHPSNQPPPPGTTSWRSDAGNTAAPPAQAVDIQGYQNQYGPKAQVAPVLQNQYVNNTAGIPTLHNQYASSAYQHSSANYNQLLLSNQADQQKTLHLHGSSSNVSSVNRVSENSRAPCQDSGTSNVHMVNKVQIAINPRIAPGLPIGMPKLNESNLEADSSLKPAYVCVSMPKDDVKAVQESSEAVMQVTGSFPVSLRTYVERNLACCKDDAQRTASRRILKEFAKPKSINIYWTGYAKIITKATADGTLHTKNWDIEPLLTLPEITAGTNITSTGTDLSPFSFSSSRRSPSRRTKSRWEPVAEEKVTNNVEVPKESAKSNICSSLEPTKRTSNSWDLRKFVQSSQVPFSQCSQSTTKKQRTGGDASLTEIGNASRDSSKEQDLMKYYSSSITLANSPEEKKRREHRSKRFELSQDVPSKSGSSLPDKDATANIYKRRAASLLNRSNVDDAGLAVEDLDWDALTIKGTCQKIEKKYLRLTRAPDPDEVRPEDILEKALHMVETSEKNYLYKCDQLKSIRQDLTVQRIQNELTVKVYETHARLAIQSGDLPEYNQCQSQLKRLYGGGLKGCNLEFSAYNLLCVMLHSNSKRDLLSSMTSLPKEAKKDATVKHALEVRSAVSSGNYVLFFKLYKVAPNLNSCLMDLYAERMRFEAIKCMSKSYRPTVPIRYAAQVLGFVGIDEVYETNGADGLEAFKKWLKAHGAVLSVDNNGEVQIDTKLPKPKCSDAAYRLVLARTATTHCRTGRTCSDAAGCGTVGGASLRRGSQAKVGRQAARAAYPSPARLHGRPADHRRCAGPCAWPAASCRYPRVNIRRRAGGYHAIASSGKQCPAGRDGTRRQVRAAANERRARGAGAYGERRARGLVVAAVVPRRAWHWTQ</sequence>
<dbReference type="InterPro" id="IPR005062">
    <property type="entry name" value="SAC3/GANP/THP3_conserved"/>
</dbReference>
<accession>A0A3L6SM92</accession>
<name>A0A3L6SM92_PANMI</name>
<dbReference type="STRING" id="4540.A0A3L6SM92"/>
<dbReference type="InterPro" id="IPR000717">
    <property type="entry name" value="PCI_dom"/>
</dbReference>
<feature type="region of interest" description="Disordered" evidence="1">
    <location>
        <begin position="333"/>
        <end position="357"/>
    </location>
</feature>
<evidence type="ECO:0000313" key="4">
    <source>
        <dbReference type="Proteomes" id="UP000275267"/>
    </source>
</evidence>
<feature type="compositionally biased region" description="Low complexity" evidence="1">
    <location>
        <begin position="334"/>
        <end position="349"/>
    </location>
</feature>
<feature type="compositionally biased region" description="Polar residues" evidence="1">
    <location>
        <begin position="553"/>
        <end position="564"/>
    </location>
</feature>
<evidence type="ECO:0000259" key="2">
    <source>
        <dbReference type="PROSITE" id="PS50250"/>
    </source>
</evidence>
<dbReference type="Gene3D" id="1.25.40.990">
    <property type="match status" value="1"/>
</dbReference>
<proteinExistence type="predicted"/>
<dbReference type="GO" id="GO:0005634">
    <property type="term" value="C:nucleus"/>
    <property type="evidence" value="ECO:0007669"/>
    <property type="project" value="TreeGrafter"/>
</dbReference>
<dbReference type="PANTHER" id="PTHR12436">
    <property type="entry name" value="80 KDA MCM3-ASSOCIATED PROTEIN"/>
    <property type="match status" value="1"/>
</dbReference>
<dbReference type="OrthoDB" id="199574at2759"/>
<organism evidence="3 4">
    <name type="scientific">Panicum miliaceum</name>
    <name type="common">Proso millet</name>
    <name type="synonym">Broomcorn millet</name>
    <dbReference type="NCBI Taxonomy" id="4540"/>
    <lineage>
        <taxon>Eukaryota</taxon>
        <taxon>Viridiplantae</taxon>
        <taxon>Streptophyta</taxon>
        <taxon>Embryophyta</taxon>
        <taxon>Tracheophyta</taxon>
        <taxon>Spermatophyta</taxon>
        <taxon>Magnoliopsida</taxon>
        <taxon>Liliopsida</taxon>
        <taxon>Poales</taxon>
        <taxon>Poaceae</taxon>
        <taxon>PACMAD clade</taxon>
        <taxon>Panicoideae</taxon>
        <taxon>Panicodae</taxon>
        <taxon>Paniceae</taxon>
        <taxon>Panicinae</taxon>
        <taxon>Panicum</taxon>
        <taxon>Panicum sect. Panicum</taxon>
    </lineage>
</organism>
<feature type="region of interest" description="Disordered" evidence="1">
    <location>
        <begin position="581"/>
        <end position="617"/>
    </location>
</feature>
<feature type="compositionally biased region" description="Low complexity" evidence="1">
    <location>
        <begin position="514"/>
        <end position="523"/>
    </location>
</feature>
<dbReference type="InterPro" id="IPR045107">
    <property type="entry name" value="SAC3/GANP/THP3"/>
</dbReference>
<gene>
    <name evidence="3" type="ORF">C2845_PM07G27760</name>
</gene>
<evidence type="ECO:0000313" key="3">
    <source>
        <dbReference type="EMBL" id="RLN23751.1"/>
    </source>
</evidence>
<reference evidence="4" key="1">
    <citation type="journal article" date="2019" name="Nat. Commun.">
        <title>The genome of broomcorn millet.</title>
        <authorList>
            <person name="Zou C."/>
            <person name="Miki D."/>
            <person name="Li D."/>
            <person name="Tang Q."/>
            <person name="Xiao L."/>
            <person name="Rajput S."/>
            <person name="Deng P."/>
            <person name="Jia W."/>
            <person name="Huang R."/>
            <person name="Zhang M."/>
            <person name="Sun Y."/>
            <person name="Hu J."/>
            <person name="Fu X."/>
            <person name="Schnable P.S."/>
            <person name="Li F."/>
            <person name="Zhang H."/>
            <person name="Feng B."/>
            <person name="Zhu X."/>
            <person name="Liu R."/>
            <person name="Schnable J.C."/>
            <person name="Zhu J.-K."/>
            <person name="Zhang H."/>
        </authorList>
    </citation>
    <scope>NUCLEOTIDE SEQUENCE [LARGE SCALE GENOMIC DNA]</scope>
</reference>
<dbReference type="FunFam" id="1.25.40.990:FF:000005">
    <property type="entry name" value="Putative SAC3/GANP family protein"/>
    <property type="match status" value="1"/>
</dbReference>
<protein>
    <recommendedName>
        <fullName evidence="2">PCI domain-containing protein</fullName>
    </recommendedName>
</protein>